<sequence length="263" mass="30575">MQKMKLRREKKRKSRRQKKKKLVEIWIEPFPSADCWYSFGDREKKTPLYDNYVVSICDDHSIYPTVATGYHSDAIIADWVAEIQRIFHGHRFFLLVGVRLDRQHNKLSSSSFNRQPQHKKKDPDDRPYTVLTLCVGSHCIVIFIGPEDEKLPKPFRYFMQNPGVFFVGVDMEKKRRKLAKDRGFLLPQVLDLLPYAKKSLGKKISPGGMHNVAEEVLGEKYGVEKPEMVRVSNYEYGDLTKEQVKYACIEAFLAFEVGKKVLA</sequence>
<organism evidence="1 2">
    <name type="scientific">Persea americana</name>
    <name type="common">Avocado</name>
    <dbReference type="NCBI Taxonomy" id="3435"/>
    <lineage>
        <taxon>Eukaryota</taxon>
        <taxon>Viridiplantae</taxon>
        <taxon>Streptophyta</taxon>
        <taxon>Embryophyta</taxon>
        <taxon>Tracheophyta</taxon>
        <taxon>Spermatophyta</taxon>
        <taxon>Magnoliopsida</taxon>
        <taxon>Magnoliidae</taxon>
        <taxon>Laurales</taxon>
        <taxon>Lauraceae</taxon>
        <taxon>Persea</taxon>
    </lineage>
</organism>
<reference evidence="1 2" key="1">
    <citation type="journal article" date="2022" name="Hortic Res">
        <title>A haplotype resolved chromosomal level avocado genome allows analysis of novel avocado genes.</title>
        <authorList>
            <person name="Nath O."/>
            <person name="Fletcher S.J."/>
            <person name="Hayward A."/>
            <person name="Shaw L.M."/>
            <person name="Masouleh A.K."/>
            <person name="Furtado A."/>
            <person name="Henry R.J."/>
            <person name="Mitter N."/>
        </authorList>
    </citation>
    <scope>NUCLEOTIDE SEQUENCE [LARGE SCALE GENOMIC DNA]</scope>
    <source>
        <strain evidence="2">cv. Hass</strain>
    </source>
</reference>
<proteinExistence type="predicted"/>
<accession>A0ACC2LLW9</accession>
<keyword evidence="2" id="KW-1185">Reference proteome</keyword>
<evidence type="ECO:0000313" key="2">
    <source>
        <dbReference type="Proteomes" id="UP001234297"/>
    </source>
</evidence>
<protein>
    <submittedName>
        <fullName evidence="1">Uncharacterized protein</fullName>
    </submittedName>
</protein>
<comment type="caution">
    <text evidence="1">The sequence shown here is derived from an EMBL/GenBank/DDBJ whole genome shotgun (WGS) entry which is preliminary data.</text>
</comment>
<dbReference type="EMBL" id="CM056816">
    <property type="protein sequence ID" value="KAJ8634153.1"/>
    <property type="molecule type" value="Genomic_DNA"/>
</dbReference>
<gene>
    <name evidence="1" type="ORF">MRB53_027489</name>
</gene>
<evidence type="ECO:0000313" key="1">
    <source>
        <dbReference type="EMBL" id="KAJ8634153.1"/>
    </source>
</evidence>
<dbReference type="Proteomes" id="UP001234297">
    <property type="component" value="Chromosome 8"/>
</dbReference>
<name>A0ACC2LLW9_PERAE</name>